<accession>A0A4Q7YNX2</accession>
<dbReference type="AlphaFoldDB" id="A0A4Q7YNX2"/>
<feature type="region of interest" description="Disordered" evidence="1">
    <location>
        <begin position="1"/>
        <end position="20"/>
    </location>
</feature>
<proteinExistence type="predicted"/>
<dbReference type="Proteomes" id="UP000292958">
    <property type="component" value="Unassembled WGS sequence"/>
</dbReference>
<keyword evidence="3" id="KW-1185">Reference proteome</keyword>
<sequence>MQGRTEFLAQQSPKVWKADTSSRNEVQAKCGLDRNFRGRPQRADFTPAAVGGSGVTTVILRCPPATARIHLDLVTGVYQPPVASVSKIGECIYVVPVRCELNP</sequence>
<evidence type="ECO:0000313" key="2">
    <source>
        <dbReference type="EMBL" id="RZU39347.1"/>
    </source>
</evidence>
<dbReference type="EMBL" id="SHKW01000001">
    <property type="protein sequence ID" value="RZU39347.1"/>
    <property type="molecule type" value="Genomic_DNA"/>
</dbReference>
<name>A0A4Q7YNX2_9BACT</name>
<comment type="caution">
    <text evidence="2">The sequence shown here is derived from an EMBL/GenBank/DDBJ whole genome shotgun (WGS) entry which is preliminary data.</text>
</comment>
<gene>
    <name evidence="2" type="ORF">BDD14_0718</name>
</gene>
<evidence type="ECO:0000313" key="3">
    <source>
        <dbReference type="Proteomes" id="UP000292958"/>
    </source>
</evidence>
<protein>
    <submittedName>
        <fullName evidence="2">Uncharacterized protein</fullName>
    </submittedName>
</protein>
<organism evidence="2 3">
    <name type="scientific">Edaphobacter modestus</name>
    <dbReference type="NCBI Taxonomy" id="388466"/>
    <lineage>
        <taxon>Bacteria</taxon>
        <taxon>Pseudomonadati</taxon>
        <taxon>Acidobacteriota</taxon>
        <taxon>Terriglobia</taxon>
        <taxon>Terriglobales</taxon>
        <taxon>Acidobacteriaceae</taxon>
        <taxon>Edaphobacter</taxon>
    </lineage>
</organism>
<reference evidence="2 3" key="1">
    <citation type="submission" date="2019-02" db="EMBL/GenBank/DDBJ databases">
        <title>Genomic Encyclopedia of Archaeal and Bacterial Type Strains, Phase II (KMG-II): from individual species to whole genera.</title>
        <authorList>
            <person name="Goeker M."/>
        </authorList>
    </citation>
    <scope>NUCLEOTIDE SEQUENCE [LARGE SCALE GENOMIC DNA]</scope>
    <source>
        <strain evidence="2 3">DSM 18101</strain>
    </source>
</reference>
<evidence type="ECO:0000256" key="1">
    <source>
        <dbReference type="SAM" id="MobiDB-lite"/>
    </source>
</evidence>